<dbReference type="InterPro" id="IPR023997">
    <property type="entry name" value="TonB-dep_OMP_SusC/RagA_CS"/>
</dbReference>
<evidence type="ECO:0000259" key="11">
    <source>
        <dbReference type="Pfam" id="PF00593"/>
    </source>
</evidence>
<evidence type="ECO:0000256" key="5">
    <source>
        <dbReference type="ARBA" id="ARBA00023077"/>
    </source>
</evidence>
<comment type="similarity">
    <text evidence="8 9">Belongs to the TonB-dependent receptor family.</text>
</comment>
<dbReference type="InterPro" id="IPR000531">
    <property type="entry name" value="Beta-barrel_TonB"/>
</dbReference>
<keyword evidence="3 8" id="KW-1134">Transmembrane beta strand</keyword>
<comment type="caution">
    <text evidence="13">The sequence shown here is derived from an EMBL/GenBank/DDBJ whole genome shotgun (WGS) entry which is preliminary data.</text>
</comment>
<evidence type="ECO:0000256" key="9">
    <source>
        <dbReference type="RuleBase" id="RU003357"/>
    </source>
</evidence>
<evidence type="ECO:0000256" key="4">
    <source>
        <dbReference type="ARBA" id="ARBA00022692"/>
    </source>
</evidence>
<dbReference type="NCBIfam" id="TIGR04056">
    <property type="entry name" value="OMP_RagA_SusC"/>
    <property type="match status" value="1"/>
</dbReference>
<keyword evidence="6 8" id="KW-0472">Membrane</keyword>
<keyword evidence="10" id="KW-0732">Signal</keyword>
<evidence type="ECO:0000256" key="10">
    <source>
        <dbReference type="SAM" id="SignalP"/>
    </source>
</evidence>
<dbReference type="NCBIfam" id="TIGR04057">
    <property type="entry name" value="SusC_RagA_signa"/>
    <property type="match status" value="1"/>
</dbReference>
<dbReference type="Pfam" id="PF13715">
    <property type="entry name" value="CarbopepD_reg_2"/>
    <property type="match status" value="1"/>
</dbReference>
<evidence type="ECO:0000313" key="14">
    <source>
        <dbReference type="Proteomes" id="UP000616201"/>
    </source>
</evidence>
<dbReference type="Pfam" id="PF07715">
    <property type="entry name" value="Plug"/>
    <property type="match status" value="1"/>
</dbReference>
<accession>A0A928UUW7</accession>
<protein>
    <submittedName>
        <fullName evidence="13">TonB-dependent receptor</fullName>
    </submittedName>
</protein>
<dbReference type="SUPFAM" id="SSF56935">
    <property type="entry name" value="Porins"/>
    <property type="match status" value="1"/>
</dbReference>
<dbReference type="InterPro" id="IPR012910">
    <property type="entry name" value="Plug_dom"/>
</dbReference>
<evidence type="ECO:0000256" key="1">
    <source>
        <dbReference type="ARBA" id="ARBA00004571"/>
    </source>
</evidence>
<name>A0A928UUW7_9SPHI</name>
<evidence type="ECO:0000256" key="3">
    <source>
        <dbReference type="ARBA" id="ARBA00022452"/>
    </source>
</evidence>
<dbReference type="GO" id="GO:0009279">
    <property type="term" value="C:cell outer membrane"/>
    <property type="evidence" value="ECO:0007669"/>
    <property type="project" value="UniProtKB-SubCell"/>
</dbReference>
<feature type="signal peptide" evidence="10">
    <location>
        <begin position="1"/>
        <end position="31"/>
    </location>
</feature>
<evidence type="ECO:0000256" key="7">
    <source>
        <dbReference type="ARBA" id="ARBA00023237"/>
    </source>
</evidence>
<evidence type="ECO:0000256" key="8">
    <source>
        <dbReference type="PROSITE-ProRule" id="PRU01360"/>
    </source>
</evidence>
<dbReference type="InterPro" id="IPR008969">
    <property type="entry name" value="CarboxyPept-like_regulatory"/>
</dbReference>
<evidence type="ECO:0000313" key="13">
    <source>
        <dbReference type="EMBL" id="MBE8713378.1"/>
    </source>
</evidence>
<dbReference type="Gene3D" id="2.170.130.10">
    <property type="entry name" value="TonB-dependent receptor, plug domain"/>
    <property type="match status" value="1"/>
</dbReference>
<gene>
    <name evidence="13" type="ORF">C4F49_06780</name>
</gene>
<dbReference type="InterPro" id="IPR039426">
    <property type="entry name" value="TonB-dep_rcpt-like"/>
</dbReference>
<dbReference type="InterPro" id="IPR023996">
    <property type="entry name" value="TonB-dep_OMP_SusC/RagA"/>
</dbReference>
<dbReference type="InterPro" id="IPR036942">
    <property type="entry name" value="Beta-barrel_TonB_sf"/>
</dbReference>
<keyword evidence="13" id="KW-0675">Receptor</keyword>
<dbReference type="Gene3D" id="2.40.170.20">
    <property type="entry name" value="TonB-dependent receptor, beta-barrel domain"/>
    <property type="match status" value="1"/>
</dbReference>
<dbReference type="SUPFAM" id="SSF49464">
    <property type="entry name" value="Carboxypeptidase regulatory domain-like"/>
    <property type="match status" value="1"/>
</dbReference>
<feature type="chain" id="PRO_5037334509" evidence="10">
    <location>
        <begin position="32"/>
        <end position="1034"/>
    </location>
</feature>
<evidence type="ECO:0000259" key="12">
    <source>
        <dbReference type="Pfam" id="PF07715"/>
    </source>
</evidence>
<feature type="domain" description="TonB-dependent receptor-like beta-barrel" evidence="11">
    <location>
        <begin position="427"/>
        <end position="997"/>
    </location>
</feature>
<dbReference type="PROSITE" id="PS52016">
    <property type="entry name" value="TONB_DEPENDENT_REC_3"/>
    <property type="match status" value="1"/>
</dbReference>
<dbReference type="Pfam" id="PF00593">
    <property type="entry name" value="TonB_dep_Rec_b-barrel"/>
    <property type="match status" value="1"/>
</dbReference>
<keyword evidence="7 8" id="KW-0998">Cell outer membrane</keyword>
<dbReference type="InterPro" id="IPR037066">
    <property type="entry name" value="Plug_dom_sf"/>
</dbReference>
<sequence>MNKRFTNVLVLRKSLFLISSFLLSVPLISHADAKVEIKFSVKNQETISGKVLSEGKPVVGATVRIKEEPTVATSTNESGDFNLNAKVGQTLTVEILGYEYQEKLIAGSTVNFELVTSDQSIDEVVVVGFGTQKKVNLTGAVQSISAKDLENRPITNVSTALQGKFSGVTIMQNSGQPGKDGGTIRVRGVGTINNSSPLVIVDGIESSMDNINPNDIENVSVLKDASSAAIYGSKAANGVILVTTKRGGTGRPILNYSGYVGIQDPTRLPEYLRSYDHARLLNEALVNEGKAAIYDETALEAFRTGSDLDKYPDTDWLGLLYNQNGLQQNHNLQVLGGTEHVKFMSSFGYLDQQGVIDIARAKRYNFRTNIDAQITDRLSLNFGIAYNYENQREPINPYTGDMAQIFRQTYRIPSFIPYKYSNGVYGYYGDGNPIAWMDLGADDNLIKKHTIINATAEYKILDGLTFKQVVGFQPIDNISTKFVKNIQYYDYLTGNPTVLQGTTNLTEYNFKSERLTLQSILEYKKEIGMHNFGVLAGYMQEAFRRDSSTGFRNNFLNHDYPELDLGSAEGQTATGGAAQVNLRSYFGRLNYAFDNKYLVEGNIRYDGSSRFLPQNRWGMFPSFSLGWRVSQESFFQESGLSSVFQEVKFRGGWGRLGNQDLSVGGEENFYPAIYSISSNNNYPFGNALQTGIAVTNSSNENIKWETTDSWNIGLDLSLKQQKIDISLDYFERTTNDILLQLPVPIIFGLPTPYQNAGSISNNGVELQVNYRNSINDFSYSISANASYVNNKIMQWKSSAPEAYNTFYVYQQGLPIRSYFGYETTGIYQSDEEYMNSGVTGVNNNVGAGDLIYKDQNGDNKIDGNDRVFLGSPDPKYMFGLNLGASYKNFDLNVFFQGAADVQGYLWGESVGNISGSDKPSTMYLDRWHATENPNGQFPRALTAWNQNKAESYVSDFWVQDASYVRMKNVTLGYSFSQQVLDRIGLKGLKVYYSGQNLLTFTGFAKGFDPEAPADSRGNFYPQVKTNTLGLNINF</sequence>
<dbReference type="RefSeq" id="WP_196935320.1">
    <property type="nucleotide sequence ID" value="NZ_MU158698.1"/>
</dbReference>
<keyword evidence="2 8" id="KW-0813">Transport</keyword>
<reference evidence="13" key="1">
    <citation type="submission" date="2018-02" db="EMBL/GenBank/DDBJ databases">
        <authorList>
            <person name="Vasarhelyi B.M."/>
            <person name="Deshmukh S."/>
            <person name="Balint B."/>
            <person name="Kukolya J."/>
        </authorList>
    </citation>
    <scope>NUCLEOTIDE SEQUENCE</scope>
    <source>
        <strain evidence="13">KB22</strain>
    </source>
</reference>
<dbReference type="AlphaFoldDB" id="A0A928UUW7"/>
<keyword evidence="4 8" id="KW-0812">Transmembrane</keyword>
<evidence type="ECO:0000256" key="2">
    <source>
        <dbReference type="ARBA" id="ARBA00022448"/>
    </source>
</evidence>
<keyword evidence="5 9" id="KW-0798">TonB box</keyword>
<evidence type="ECO:0000256" key="6">
    <source>
        <dbReference type="ARBA" id="ARBA00023136"/>
    </source>
</evidence>
<comment type="subcellular location">
    <subcellularLocation>
        <location evidence="1 8">Cell outer membrane</location>
        <topology evidence="1 8">Multi-pass membrane protein</topology>
    </subcellularLocation>
</comment>
<organism evidence="13 14">
    <name type="scientific">Sphingobacterium hungaricum</name>
    <dbReference type="NCBI Taxonomy" id="2082723"/>
    <lineage>
        <taxon>Bacteria</taxon>
        <taxon>Pseudomonadati</taxon>
        <taxon>Bacteroidota</taxon>
        <taxon>Sphingobacteriia</taxon>
        <taxon>Sphingobacteriales</taxon>
        <taxon>Sphingobacteriaceae</taxon>
        <taxon>Sphingobacterium</taxon>
    </lineage>
</organism>
<keyword evidence="14" id="KW-1185">Reference proteome</keyword>
<dbReference type="FunFam" id="2.170.130.10:FF:000003">
    <property type="entry name" value="SusC/RagA family TonB-linked outer membrane protein"/>
    <property type="match status" value="1"/>
</dbReference>
<feature type="domain" description="TonB-dependent receptor plug" evidence="12">
    <location>
        <begin position="134"/>
        <end position="239"/>
    </location>
</feature>
<dbReference type="Gene3D" id="2.60.40.1120">
    <property type="entry name" value="Carboxypeptidase-like, regulatory domain"/>
    <property type="match status" value="1"/>
</dbReference>
<dbReference type="Proteomes" id="UP000616201">
    <property type="component" value="Unassembled WGS sequence"/>
</dbReference>
<dbReference type="EMBL" id="PRDK01000004">
    <property type="protein sequence ID" value="MBE8713378.1"/>
    <property type="molecule type" value="Genomic_DNA"/>
</dbReference>
<proteinExistence type="inferred from homology"/>